<dbReference type="AlphaFoldDB" id="X1KX94"/>
<dbReference type="EMBL" id="BARU01042588">
    <property type="protein sequence ID" value="GAH86568.1"/>
    <property type="molecule type" value="Genomic_DNA"/>
</dbReference>
<gene>
    <name evidence="1" type="ORF">S03H2_65411</name>
</gene>
<name>X1KX94_9ZZZZ</name>
<organism evidence="1">
    <name type="scientific">marine sediment metagenome</name>
    <dbReference type="NCBI Taxonomy" id="412755"/>
    <lineage>
        <taxon>unclassified sequences</taxon>
        <taxon>metagenomes</taxon>
        <taxon>ecological metagenomes</taxon>
    </lineage>
</organism>
<protein>
    <submittedName>
        <fullName evidence="1">Uncharacterized protein</fullName>
    </submittedName>
</protein>
<feature type="non-terminal residue" evidence="1">
    <location>
        <position position="205"/>
    </location>
</feature>
<dbReference type="Gene3D" id="3.40.50.1460">
    <property type="match status" value="1"/>
</dbReference>
<feature type="non-terminal residue" evidence="1">
    <location>
        <position position="1"/>
    </location>
</feature>
<proteinExistence type="predicted"/>
<sequence length="205" mass="23037">DKTVETNITFNHDDHLKDELQNGYPAPPIAEIVSISNGNTLGNTDYTYTPDGGEAYCNDLYWWANISYVDGVLIIRGKSYDPKPYGNLTDLEVWIEDDEETIIFSDSREDTETYYEGEWVVGEKLLRGRGGALAYMPPEFETNSVFTSNGKWFDQSDVIEEFSEGYGLAYFSGHGSPGWWGDHYPGIPGNRRYGQVVGLVVTQVS</sequence>
<evidence type="ECO:0000313" key="1">
    <source>
        <dbReference type="EMBL" id="GAH86568.1"/>
    </source>
</evidence>
<accession>X1KX94</accession>
<reference evidence="1" key="1">
    <citation type="journal article" date="2014" name="Front. Microbiol.">
        <title>High frequency of phylogenetically diverse reductive dehalogenase-homologous genes in deep subseafloor sedimentary metagenomes.</title>
        <authorList>
            <person name="Kawai M."/>
            <person name="Futagami T."/>
            <person name="Toyoda A."/>
            <person name="Takaki Y."/>
            <person name="Nishi S."/>
            <person name="Hori S."/>
            <person name="Arai W."/>
            <person name="Tsubouchi T."/>
            <person name="Morono Y."/>
            <person name="Uchiyama I."/>
            <person name="Ito T."/>
            <person name="Fujiyama A."/>
            <person name="Inagaki F."/>
            <person name="Takami H."/>
        </authorList>
    </citation>
    <scope>NUCLEOTIDE SEQUENCE</scope>
    <source>
        <strain evidence="1">Expedition CK06-06</strain>
    </source>
</reference>
<comment type="caution">
    <text evidence="1">The sequence shown here is derived from an EMBL/GenBank/DDBJ whole genome shotgun (WGS) entry which is preliminary data.</text>
</comment>